<feature type="compositionally biased region" description="Basic and acidic residues" evidence="1">
    <location>
        <begin position="66"/>
        <end position="96"/>
    </location>
</feature>
<dbReference type="EMBL" id="JBJUIK010000005">
    <property type="protein sequence ID" value="KAL3528092.1"/>
    <property type="molecule type" value="Genomic_DNA"/>
</dbReference>
<evidence type="ECO:0000313" key="2">
    <source>
        <dbReference type="EMBL" id="KAL3528092.1"/>
    </source>
</evidence>
<dbReference type="AlphaFoldDB" id="A0ABD3AC75"/>
<proteinExistence type="predicted"/>
<evidence type="ECO:0000256" key="1">
    <source>
        <dbReference type="SAM" id="MobiDB-lite"/>
    </source>
</evidence>
<reference evidence="2 3" key="1">
    <citation type="submission" date="2024-11" db="EMBL/GenBank/DDBJ databases">
        <title>A near-complete genome assembly of Cinchona calisaya.</title>
        <authorList>
            <person name="Lian D.C."/>
            <person name="Zhao X.W."/>
            <person name="Wei L."/>
        </authorList>
    </citation>
    <scope>NUCLEOTIDE SEQUENCE [LARGE SCALE GENOMIC DNA]</scope>
    <source>
        <tissue evidence="2">Nenye</tissue>
    </source>
</reference>
<feature type="region of interest" description="Disordered" evidence="1">
    <location>
        <begin position="63"/>
        <end position="96"/>
    </location>
</feature>
<organism evidence="2 3">
    <name type="scientific">Cinchona calisaya</name>
    <dbReference type="NCBI Taxonomy" id="153742"/>
    <lineage>
        <taxon>Eukaryota</taxon>
        <taxon>Viridiplantae</taxon>
        <taxon>Streptophyta</taxon>
        <taxon>Embryophyta</taxon>
        <taxon>Tracheophyta</taxon>
        <taxon>Spermatophyta</taxon>
        <taxon>Magnoliopsida</taxon>
        <taxon>eudicotyledons</taxon>
        <taxon>Gunneridae</taxon>
        <taxon>Pentapetalae</taxon>
        <taxon>asterids</taxon>
        <taxon>lamiids</taxon>
        <taxon>Gentianales</taxon>
        <taxon>Rubiaceae</taxon>
        <taxon>Cinchonoideae</taxon>
        <taxon>Cinchoneae</taxon>
        <taxon>Cinchona</taxon>
    </lineage>
</organism>
<gene>
    <name evidence="2" type="ORF">ACH5RR_012748</name>
</gene>
<name>A0ABD3AC75_9GENT</name>
<comment type="caution">
    <text evidence="2">The sequence shown here is derived from an EMBL/GenBank/DDBJ whole genome shotgun (WGS) entry which is preliminary data.</text>
</comment>
<sequence length="96" mass="10658">MASQEAKGVEHETREEEQVGELHGQSKTVGKEVLNLVTSAENFQDGRNLVTAAVMLEDMIDTQTCSKEDKMSNSKDKPPRNVDELMHLNSNKGKDV</sequence>
<feature type="region of interest" description="Disordered" evidence="1">
    <location>
        <begin position="1"/>
        <end position="26"/>
    </location>
</feature>
<feature type="compositionally biased region" description="Basic and acidic residues" evidence="1">
    <location>
        <begin position="7"/>
        <end position="17"/>
    </location>
</feature>
<evidence type="ECO:0000313" key="3">
    <source>
        <dbReference type="Proteomes" id="UP001630127"/>
    </source>
</evidence>
<keyword evidence="3" id="KW-1185">Reference proteome</keyword>
<protein>
    <submittedName>
        <fullName evidence="2">Uncharacterized protein</fullName>
    </submittedName>
</protein>
<dbReference type="Proteomes" id="UP001630127">
    <property type="component" value="Unassembled WGS sequence"/>
</dbReference>
<accession>A0ABD3AC75</accession>